<gene>
    <name evidence="1" type="ORF">ACIO7M_11675</name>
</gene>
<proteinExistence type="predicted"/>
<comment type="caution">
    <text evidence="1">The sequence shown here is derived from an EMBL/GenBank/DDBJ whole genome shotgun (WGS) entry which is preliminary data.</text>
</comment>
<keyword evidence="2" id="KW-1185">Reference proteome</keyword>
<dbReference type="InterPro" id="IPR006439">
    <property type="entry name" value="HAD-SF_hydro_IA"/>
</dbReference>
<keyword evidence="1" id="KW-0378">Hydrolase</keyword>
<dbReference type="InterPro" id="IPR023214">
    <property type="entry name" value="HAD_sf"/>
</dbReference>
<accession>A0ABW8EEU7</accession>
<dbReference type="PRINTS" id="PR00413">
    <property type="entry name" value="HADHALOGNASE"/>
</dbReference>
<dbReference type="NCBIfam" id="TIGR01509">
    <property type="entry name" value="HAD-SF-IA-v3"/>
    <property type="match status" value="1"/>
</dbReference>
<name>A0ABW8EEU7_STRT5</name>
<dbReference type="RefSeq" id="WP_402379941.1">
    <property type="nucleotide sequence ID" value="NZ_JBIUYY010000004.1"/>
</dbReference>
<organism evidence="1 2">
    <name type="scientific">Streptomyces toxytricini</name>
    <name type="common">Actinomyces toxytricini</name>
    <dbReference type="NCBI Taxonomy" id="67369"/>
    <lineage>
        <taxon>Bacteria</taxon>
        <taxon>Bacillati</taxon>
        <taxon>Actinomycetota</taxon>
        <taxon>Actinomycetes</taxon>
        <taxon>Kitasatosporales</taxon>
        <taxon>Streptomycetaceae</taxon>
        <taxon>Streptomyces</taxon>
    </lineage>
</organism>
<dbReference type="SUPFAM" id="SSF56784">
    <property type="entry name" value="HAD-like"/>
    <property type="match status" value="1"/>
</dbReference>
<dbReference type="SFLD" id="SFLDS00003">
    <property type="entry name" value="Haloacid_Dehalogenase"/>
    <property type="match status" value="1"/>
</dbReference>
<dbReference type="Proteomes" id="UP001617351">
    <property type="component" value="Unassembled WGS sequence"/>
</dbReference>
<dbReference type="PANTHER" id="PTHR43611">
    <property type="entry name" value="ALPHA-D-GLUCOSE 1-PHOSPHATE PHOSPHATASE"/>
    <property type="match status" value="1"/>
</dbReference>
<protein>
    <submittedName>
        <fullName evidence="1">HAD family hydrolase</fullName>
    </submittedName>
</protein>
<dbReference type="EMBL" id="JBIUYY010000004">
    <property type="protein sequence ID" value="MFJ2821764.1"/>
    <property type="molecule type" value="Genomic_DNA"/>
</dbReference>
<dbReference type="SFLD" id="SFLDG01129">
    <property type="entry name" value="C1.5:_HAD__Beta-PGM__Phosphata"/>
    <property type="match status" value="1"/>
</dbReference>
<reference evidence="1 2" key="1">
    <citation type="submission" date="2024-10" db="EMBL/GenBank/DDBJ databases">
        <title>The Natural Products Discovery Center: Release of the First 8490 Sequenced Strains for Exploring Actinobacteria Biosynthetic Diversity.</title>
        <authorList>
            <person name="Kalkreuter E."/>
            <person name="Kautsar S.A."/>
            <person name="Yang D."/>
            <person name="Bader C.D."/>
            <person name="Teijaro C.N."/>
            <person name="Fluegel L."/>
            <person name="Davis C.M."/>
            <person name="Simpson J.R."/>
            <person name="Lauterbach L."/>
            <person name="Steele A.D."/>
            <person name="Gui C."/>
            <person name="Meng S."/>
            <person name="Li G."/>
            <person name="Viehrig K."/>
            <person name="Ye F."/>
            <person name="Su P."/>
            <person name="Kiefer A.F."/>
            <person name="Nichols A."/>
            <person name="Cepeda A.J."/>
            <person name="Yan W."/>
            <person name="Fan B."/>
            <person name="Jiang Y."/>
            <person name="Adhikari A."/>
            <person name="Zheng C.-J."/>
            <person name="Schuster L."/>
            <person name="Cowan T.M."/>
            <person name="Smanski M.J."/>
            <person name="Chevrette M.G."/>
            <person name="De Carvalho L.P.S."/>
            <person name="Shen B."/>
        </authorList>
    </citation>
    <scope>NUCLEOTIDE SEQUENCE [LARGE SCALE GENOMIC DNA]</scope>
    <source>
        <strain evidence="1 2">NPDC087220</strain>
    </source>
</reference>
<dbReference type="InterPro" id="IPR036412">
    <property type="entry name" value="HAD-like_sf"/>
</dbReference>
<evidence type="ECO:0000313" key="1">
    <source>
        <dbReference type="EMBL" id="MFJ2821764.1"/>
    </source>
</evidence>
<dbReference type="PANTHER" id="PTHR43611:SF3">
    <property type="entry name" value="FLAVIN MONONUCLEOTIDE HYDROLASE 1, CHLOROPLATIC"/>
    <property type="match status" value="1"/>
</dbReference>
<dbReference type="Pfam" id="PF00702">
    <property type="entry name" value="Hydrolase"/>
    <property type="match status" value="1"/>
</dbReference>
<sequence>MKAVLFDMFGVIARLQSPESRAALQAVAGGDPDRFWEAYWAQRAPYDRGDVDGPAYWQGVCADLGTTPDERLTRDLIAADLASWSEVDDRAVALLAELADRGVVLGLLSNIPEELAARYEATQPWLERFAVRGLSCRIGSAKPDAAAYNWCLRELGLPPGEVLFVDDREDNVRAARELGMRVHLFTGPEALRTALRAVLETGPA</sequence>
<evidence type="ECO:0000313" key="2">
    <source>
        <dbReference type="Proteomes" id="UP001617351"/>
    </source>
</evidence>
<dbReference type="CDD" id="cd02603">
    <property type="entry name" value="HAD_sEH-N_like"/>
    <property type="match status" value="1"/>
</dbReference>
<dbReference type="GO" id="GO:0016787">
    <property type="term" value="F:hydrolase activity"/>
    <property type="evidence" value="ECO:0007669"/>
    <property type="project" value="UniProtKB-KW"/>
</dbReference>
<dbReference type="Gene3D" id="3.40.50.1000">
    <property type="entry name" value="HAD superfamily/HAD-like"/>
    <property type="match status" value="1"/>
</dbReference>